<gene>
    <name evidence="2" type="ORF">M0812_19298</name>
</gene>
<dbReference type="Gene3D" id="3.30.450.30">
    <property type="entry name" value="Dynein light chain 2a, cytoplasmic"/>
    <property type="match status" value="1"/>
</dbReference>
<dbReference type="InterPro" id="IPR015019">
    <property type="entry name" value="LAMTOR3"/>
</dbReference>
<evidence type="ECO:0000313" key="3">
    <source>
        <dbReference type="Proteomes" id="UP001146793"/>
    </source>
</evidence>
<proteinExistence type="inferred from homology"/>
<reference evidence="2" key="1">
    <citation type="submission" date="2022-08" db="EMBL/GenBank/DDBJ databases">
        <title>Novel sulphate-reducing endosymbionts in the free-living metamonad Anaeramoeba.</title>
        <authorList>
            <person name="Jerlstrom-Hultqvist J."/>
            <person name="Cepicka I."/>
            <person name="Gallot-Lavallee L."/>
            <person name="Salas-Leiva D."/>
            <person name="Curtis B.A."/>
            <person name="Zahonova K."/>
            <person name="Pipaliya S."/>
            <person name="Dacks J."/>
            <person name="Roger A.J."/>
        </authorList>
    </citation>
    <scope>NUCLEOTIDE SEQUENCE</scope>
    <source>
        <strain evidence="2">Busselton2</strain>
    </source>
</reference>
<dbReference type="SMART" id="SM01278">
    <property type="entry name" value="MAPKK1_Int"/>
    <property type="match status" value="1"/>
</dbReference>
<dbReference type="Pfam" id="PF08923">
    <property type="entry name" value="MAPKK1_Int"/>
    <property type="match status" value="1"/>
</dbReference>
<name>A0AAV7Z855_9EUKA</name>
<comment type="caution">
    <text evidence="2">The sequence shown here is derived from an EMBL/GenBank/DDBJ whole genome shotgun (WGS) entry which is preliminary data.</text>
</comment>
<dbReference type="AlphaFoldDB" id="A0AAV7Z855"/>
<evidence type="ECO:0000256" key="1">
    <source>
        <dbReference type="ARBA" id="ARBA00005356"/>
    </source>
</evidence>
<sequence length="130" mass="14915">MQDITEKQELLKKLIQRVDHLEQIFITEQNGKVVLESSTENSTQINIKGLNSQFIGISNKIFKASQGKSKIQTSFYKDKIIIQSNYQQFNITLIAKDTSNFGLLKQALNEIKKIFTTQNKSLESDEEDDN</sequence>
<dbReference type="SUPFAM" id="SSF103196">
    <property type="entry name" value="Roadblock/LC7 domain"/>
    <property type="match status" value="1"/>
</dbReference>
<organism evidence="2 3">
    <name type="scientific">Anaeramoeba flamelloides</name>
    <dbReference type="NCBI Taxonomy" id="1746091"/>
    <lineage>
        <taxon>Eukaryota</taxon>
        <taxon>Metamonada</taxon>
        <taxon>Anaeramoebidae</taxon>
        <taxon>Anaeramoeba</taxon>
    </lineage>
</organism>
<dbReference type="GO" id="GO:0071986">
    <property type="term" value="C:Ragulator complex"/>
    <property type="evidence" value="ECO:0007669"/>
    <property type="project" value="TreeGrafter"/>
</dbReference>
<dbReference type="PANTHER" id="PTHR13378:SF1">
    <property type="entry name" value="RAGULATOR COMPLEX PROTEIN LAMTOR3"/>
    <property type="match status" value="1"/>
</dbReference>
<evidence type="ECO:0000313" key="2">
    <source>
        <dbReference type="EMBL" id="KAJ3437224.1"/>
    </source>
</evidence>
<accession>A0AAV7Z855</accession>
<dbReference type="Proteomes" id="UP001146793">
    <property type="component" value="Unassembled WGS sequence"/>
</dbReference>
<dbReference type="GO" id="GO:0032008">
    <property type="term" value="P:positive regulation of TOR signaling"/>
    <property type="evidence" value="ECO:0007669"/>
    <property type="project" value="TreeGrafter"/>
</dbReference>
<protein>
    <submittedName>
        <fullName evidence="2">Regulator complex protein lamtor3</fullName>
    </submittedName>
</protein>
<dbReference type="GO" id="GO:0071230">
    <property type="term" value="P:cellular response to amino acid stimulus"/>
    <property type="evidence" value="ECO:0007669"/>
    <property type="project" value="TreeGrafter"/>
</dbReference>
<dbReference type="EMBL" id="JANTQA010000036">
    <property type="protein sequence ID" value="KAJ3437224.1"/>
    <property type="molecule type" value="Genomic_DNA"/>
</dbReference>
<dbReference type="PANTHER" id="PTHR13378">
    <property type="entry name" value="REGULATOR COMPLEX PROTEIN LAMTOR3"/>
    <property type="match status" value="1"/>
</dbReference>
<comment type="similarity">
    <text evidence="1">Belongs to the LAMTOR3 family.</text>
</comment>